<feature type="transmembrane region" description="Helical" evidence="1">
    <location>
        <begin position="68"/>
        <end position="91"/>
    </location>
</feature>
<dbReference type="Proteomes" id="UP000631114">
    <property type="component" value="Unassembled WGS sequence"/>
</dbReference>
<keyword evidence="1" id="KW-1133">Transmembrane helix</keyword>
<accession>A0A835LL38</accession>
<feature type="transmembrane region" description="Helical" evidence="1">
    <location>
        <begin position="143"/>
        <end position="164"/>
    </location>
</feature>
<dbReference type="EMBL" id="JADFTS010000006">
    <property type="protein sequence ID" value="KAF9599588.1"/>
    <property type="molecule type" value="Genomic_DNA"/>
</dbReference>
<dbReference type="InterPro" id="IPR026961">
    <property type="entry name" value="PGG_dom"/>
</dbReference>
<gene>
    <name evidence="3" type="ORF">IFM89_001084</name>
</gene>
<dbReference type="Pfam" id="PF13962">
    <property type="entry name" value="PGG"/>
    <property type="match status" value="1"/>
</dbReference>
<protein>
    <recommendedName>
        <fullName evidence="2">PGG domain-containing protein</fullName>
    </recommendedName>
</protein>
<dbReference type="GO" id="GO:0016020">
    <property type="term" value="C:membrane"/>
    <property type="evidence" value="ECO:0007669"/>
    <property type="project" value="TreeGrafter"/>
</dbReference>
<dbReference type="PANTHER" id="PTHR24177:SF365">
    <property type="entry name" value="ANKYRIN REPEAT-CONTAINING PROTEIN NPR4-LIKE ISOFORM X1"/>
    <property type="match status" value="1"/>
</dbReference>
<feature type="transmembrane region" description="Helical" evidence="1">
    <location>
        <begin position="112"/>
        <end position="137"/>
    </location>
</feature>
<keyword evidence="4" id="KW-1185">Reference proteome</keyword>
<evidence type="ECO:0000256" key="1">
    <source>
        <dbReference type="SAM" id="Phobius"/>
    </source>
</evidence>
<name>A0A835LL38_9MAGN</name>
<sequence>MNGETPQEVFAMNHKDLAKAGEHWMKETAGACITVAILVATVVFAAAFTVPGGLDNDTGAPYFKDSNLLMFFIISDTLSLFTSCTSLLMLIAIFTSSRYREEDFLISLPKKWIIGVTTLLISIASMMVAFCASLFIVLHHSRFAWVAIPCTLLASVPLTLFILLQFPLLVEVVSSTYGPSIFRKTIKRISY</sequence>
<evidence type="ECO:0000313" key="4">
    <source>
        <dbReference type="Proteomes" id="UP000631114"/>
    </source>
</evidence>
<comment type="caution">
    <text evidence="3">The sequence shown here is derived from an EMBL/GenBank/DDBJ whole genome shotgun (WGS) entry which is preliminary data.</text>
</comment>
<evidence type="ECO:0000313" key="3">
    <source>
        <dbReference type="EMBL" id="KAF9599588.1"/>
    </source>
</evidence>
<feature type="transmembrane region" description="Helical" evidence="1">
    <location>
        <begin position="29"/>
        <end position="48"/>
    </location>
</feature>
<evidence type="ECO:0000259" key="2">
    <source>
        <dbReference type="Pfam" id="PF13962"/>
    </source>
</evidence>
<reference evidence="3 4" key="1">
    <citation type="submission" date="2020-10" db="EMBL/GenBank/DDBJ databases">
        <title>The Coptis chinensis genome and diversification of protoberbering-type alkaloids.</title>
        <authorList>
            <person name="Wang B."/>
            <person name="Shu S."/>
            <person name="Song C."/>
            <person name="Liu Y."/>
        </authorList>
    </citation>
    <scope>NUCLEOTIDE SEQUENCE [LARGE SCALE GENOMIC DNA]</scope>
    <source>
        <strain evidence="3">HL-2020</strain>
        <tissue evidence="3">Leaf</tissue>
    </source>
</reference>
<dbReference type="OrthoDB" id="1652385at2759"/>
<proteinExistence type="predicted"/>
<dbReference type="PANTHER" id="PTHR24177">
    <property type="entry name" value="CASKIN"/>
    <property type="match status" value="1"/>
</dbReference>
<keyword evidence="1" id="KW-0812">Transmembrane</keyword>
<dbReference type="AlphaFoldDB" id="A0A835LL38"/>
<keyword evidence="1" id="KW-0472">Membrane</keyword>
<organism evidence="3 4">
    <name type="scientific">Coptis chinensis</name>
    <dbReference type="NCBI Taxonomy" id="261450"/>
    <lineage>
        <taxon>Eukaryota</taxon>
        <taxon>Viridiplantae</taxon>
        <taxon>Streptophyta</taxon>
        <taxon>Embryophyta</taxon>
        <taxon>Tracheophyta</taxon>
        <taxon>Spermatophyta</taxon>
        <taxon>Magnoliopsida</taxon>
        <taxon>Ranunculales</taxon>
        <taxon>Ranunculaceae</taxon>
        <taxon>Coptidoideae</taxon>
        <taxon>Coptis</taxon>
    </lineage>
</organism>
<feature type="domain" description="PGG" evidence="2">
    <location>
        <begin position="23"/>
        <end position="137"/>
    </location>
</feature>